<dbReference type="InterPro" id="IPR036574">
    <property type="entry name" value="Scorpion_toxin-like_sf"/>
</dbReference>
<reference evidence="5" key="1">
    <citation type="submission" date="2019-03" db="EMBL/GenBank/DDBJ databases">
        <title>WGS assembly of Setaria viridis.</title>
        <authorList>
            <person name="Huang P."/>
            <person name="Jenkins J."/>
            <person name="Grimwood J."/>
            <person name="Barry K."/>
            <person name="Healey A."/>
            <person name="Mamidi S."/>
            <person name="Sreedasyam A."/>
            <person name="Shu S."/>
            <person name="Feldman M."/>
            <person name="Wu J."/>
            <person name="Yu Y."/>
            <person name="Chen C."/>
            <person name="Johnson J."/>
            <person name="Rokhsar D."/>
            <person name="Baxter I."/>
            <person name="Schmutz J."/>
            <person name="Brutnell T."/>
            <person name="Kellogg E."/>
        </authorList>
    </citation>
    <scope>NUCLEOTIDE SEQUENCE [LARGE SCALE GENOMIC DNA]</scope>
</reference>
<feature type="signal peptide" evidence="3">
    <location>
        <begin position="1"/>
        <end position="19"/>
    </location>
</feature>
<dbReference type="SUPFAM" id="SSF57095">
    <property type="entry name" value="Scorpion toxin-like"/>
    <property type="match status" value="1"/>
</dbReference>
<organism evidence="5 6">
    <name type="scientific">Setaria viridis</name>
    <name type="common">Green bristlegrass</name>
    <name type="synonym">Setaria italica subsp. viridis</name>
    <dbReference type="NCBI Taxonomy" id="4556"/>
    <lineage>
        <taxon>Eukaryota</taxon>
        <taxon>Viridiplantae</taxon>
        <taxon>Streptophyta</taxon>
        <taxon>Embryophyta</taxon>
        <taxon>Tracheophyta</taxon>
        <taxon>Spermatophyta</taxon>
        <taxon>Magnoliopsida</taxon>
        <taxon>Liliopsida</taxon>
        <taxon>Poales</taxon>
        <taxon>Poaceae</taxon>
        <taxon>PACMAD clade</taxon>
        <taxon>Panicoideae</taxon>
        <taxon>Panicodae</taxon>
        <taxon>Paniceae</taxon>
        <taxon>Cenchrinae</taxon>
        <taxon>Setaria</taxon>
    </lineage>
</organism>
<dbReference type="Gramene" id="TKW37768">
    <property type="protein sequence ID" value="TKW37768"/>
    <property type="gene ID" value="SEVIR_1G069700v2"/>
</dbReference>
<dbReference type="AlphaFoldDB" id="A0A4U6W5E2"/>
<sequence length="151" mass="16422">MNGKIAALVLLLLALGAQADMCKKRSRTFEGRCGLNMNCATVCVAEHYTGGFCKGFFHRECMCTKDCSDDGDNGAKAKDVRSCSDLICTLVCIGMGYTGGHCSFYWRQCKCNKDSKDGGGARARRERGVDGFGDDEPKAFMARAPRATRHP</sequence>
<evidence type="ECO:0000313" key="5">
    <source>
        <dbReference type="EMBL" id="TKW37768.1"/>
    </source>
</evidence>
<dbReference type="Gene3D" id="3.30.30.10">
    <property type="entry name" value="Knottin, scorpion toxin-like"/>
    <property type="match status" value="1"/>
</dbReference>
<keyword evidence="3" id="KW-0732">Signal</keyword>
<protein>
    <recommendedName>
        <fullName evidence="4">Knottins-like domain-containing protein</fullName>
    </recommendedName>
</protein>
<evidence type="ECO:0000259" key="4">
    <source>
        <dbReference type="SMART" id="SM00505"/>
    </source>
</evidence>
<dbReference type="EMBL" id="CM016552">
    <property type="protein sequence ID" value="TKW37768.1"/>
    <property type="molecule type" value="Genomic_DNA"/>
</dbReference>
<dbReference type="SMART" id="SM00505">
    <property type="entry name" value="Knot1"/>
    <property type="match status" value="2"/>
</dbReference>
<gene>
    <name evidence="5" type="ORF">SEVIR_1G069700v2</name>
</gene>
<proteinExistence type="predicted"/>
<feature type="domain" description="Knottins-like" evidence="4">
    <location>
        <begin position="77"/>
        <end position="115"/>
    </location>
</feature>
<dbReference type="GO" id="GO:0006952">
    <property type="term" value="P:defense response"/>
    <property type="evidence" value="ECO:0007669"/>
    <property type="project" value="InterPro"/>
</dbReference>
<dbReference type="Proteomes" id="UP000298652">
    <property type="component" value="Chromosome 1"/>
</dbReference>
<evidence type="ECO:0000256" key="2">
    <source>
        <dbReference type="SAM" id="MobiDB-lite"/>
    </source>
</evidence>
<accession>A0A4U6W5E2</accession>
<evidence type="ECO:0000313" key="6">
    <source>
        <dbReference type="Proteomes" id="UP000298652"/>
    </source>
</evidence>
<dbReference type="PANTHER" id="PTHR33147:SF106">
    <property type="entry name" value="DEFENSIN-LIKE PROTEIN 11"/>
    <property type="match status" value="1"/>
</dbReference>
<evidence type="ECO:0000256" key="3">
    <source>
        <dbReference type="SAM" id="SignalP"/>
    </source>
</evidence>
<dbReference type="PANTHER" id="PTHR33147">
    <property type="entry name" value="DEFENSIN-LIKE PROTEIN 1"/>
    <property type="match status" value="1"/>
</dbReference>
<dbReference type="Pfam" id="PF00304">
    <property type="entry name" value="Gamma-thionin"/>
    <property type="match status" value="1"/>
</dbReference>
<keyword evidence="1" id="KW-1015">Disulfide bond</keyword>
<name>A0A4U6W5E2_SETVI</name>
<keyword evidence="6" id="KW-1185">Reference proteome</keyword>
<dbReference type="InterPro" id="IPR003614">
    <property type="entry name" value="Knottins"/>
</dbReference>
<feature type="region of interest" description="Disordered" evidence="2">
    <location>
        <begin position="114"/>
        <end position="151"/>
    </location>
</feature>
<feature type="domain" description="Knottins-like" evidence="4">
    <location>
        <begin position="21"/>
        <end position="67"/>
    </location>
</feature>
<evidence type="ECO:0000256" key="1">
    <source>
        <dbReference type="ARBA" id="ARBA00023157"/>
    </source>
</evidence>
<feature type="chain" id="PRO_5020813838" description="Knottins-like domain-containing protein" evidence="3">
    <location>
        <begin position="20"/>
        <end position="151"/>
    </location>
</feature>